<dbReference type="SUPFAM" id="SSF57903">
    <property type="entry name" value="FYVE/PHD zinc finger"/>
    <property type="match status" value="1"/>
</dbReference>
<dbReference type="Proteomes" id="UP000242875">
    <property type="component" value="Unassembled WGS sequence"/>
</dbReference>
<comment type="caution">
    <text evidence="8">The sequence shown here is derived from an EMBL/GenBank/DDBJ whole genome shotgun (WGS) entry which is preliminary data.</text>
</comment>
<keyword evidence="4" id="KW-0862">Zinc</keyword>
<keyword evidence="5" id="KW-0539">Nucleus</keyword>
<dbReference type="InterPro" id="IPR019786">
    <property type="entry name" value="Zinc_finger_PHD-type_CS"/>
</dbReference>
<keyword evidence="3 6" id="KW-0863">Zinc-finger</keyword>
<gene>
    <name evidence="8" type="ORF">BZG36_02752</name>
</gene>
<evidence type="ECO:0000259" key="7">
    <source>
        <dbReference type="PROSITE" id="PS50016"/>
    </source>
</evidence>
<dbReference type="GO" id="GO:0045814">
    <property type="term" value="P:negative regulation of gene expression, epigenetic"/>
    <property type="evidence" value="ECO:0007669"/>
    <property type="project" value="TreeGrafter"/>
</dbReference>
<keyword evidence="2" id="KW-0479">Metal-binding</keyword>
<proteinExistence type="predicted"/>
<dbReference type="SMART" id="SM00249">
    <property type="entry name" value="PHD"/>
    <property type="match status" value="1"/>
</dbReference>
<accession>A0A261XYQ5</accession>
<dbReference type="GO" id="GO:0005634">
    <property type="term" value="C:nucleus"/>
    <property type="evidence" value="ECO:0007669"/>
    <property type="project" value="UniProtKB-SubCell"/>
</dbReference>
<evidence type="ECO:0000256" key="2">
    <source>
        <dbReference type="ARBA" id="ARBA00022723"/>
    </source>
</evidence>
<dbReference type="PANTHER" id="PTHR12628">
    <property type="entry name" value="POLYCOMB-LIKE TRANSCRIPTION FACTOR"/>
    <property type="match status" value="1"/>
</dbReference>
<evidence type="ECO:0000313" key="8">
    <source>
        <dbReference type="EMBL" id="OZJ03461.1"/>
    </source>
</evidence>
<dbReference type="OrthoDB" id="2245086at2759"/>
<reference evidence="8 9" key="1">
    <citation type="journal article" date="2017" name="Mycologia">
        <title>Bifiguratus adelaidae, gen. et sp. nov., a new member of Mucoromycotina in endophytic and soil-dwelling habitats.</title>
        <authorList>
            <person name="Torres-Cruz T.J."/>
            <person name="Billingsley Tobias T.L."/>
            <person name="Almatruk M."/>
            <person name="Hesse C."/>
            <person name="Kuske C.R."/>
            <person name="Desiro A."/>
            <person name="Benucci G.M."/>
            <person name="Bonito G."/>
            <person name="Stajich J.E."/>
            <person name="Dunlap C."/>
            <person name="Arnold A.E."/>
            <person name="Porras-Alfaro A."/>
        </authorList>
    </citation>
    <scope>NUCLEOTIDE SEQUENCE [LARGE SCALE GENOMIC DNA]</scope>
    <source>
        <strain evidence="8 9">AZ0501</strain>
    </source>
</reference>
<evidence type="ECO:0000256" key="6">
    <source>
        <dbReference type="PROSITE-ProRule" id="PRU00146"/>
    </source>
</evidence>
<sequence>MSLVSAQMSKRQDAQDDLEEIIPKLPSKELDGTRQEYVDGDVKYEYTCHPVGECEPCSDLEKKIQTYCRPYGNKQLIQCSWMGPEPPSRVELPTHQPCRRVAKIEMQAFNVAIAVLRGWRVELACNLDHGMALDTIPAIILLRLLLQLVPLPTRVVVNTQWHYILAFQLAFLGSSTDLSGFLTRSLRKAYSDAQVEWVDTWRSVTIGSSADWHTVNACLMGDDQEDTPSGIQVQVSPEARSSIRKQFTCINPEYRKQEKMLQRKTSIERDGFLYDASVVLKGALQYMTEKTAGSLNGTLASGRMPDGFDPAMLDKFKHLIQQTQGRVSSGAESMRERLEKTTRHLVYDLSAVLLRRKEDTGNQHPWLLLMKIYPDGPLQDQSYQWRAEFGVEADALMNLDTDALLADEDVIQAMRAWRDPEPLSPLPHHSVSSHTSTNPTPTSIAQTLYAQIKDHYVPWYLFYTKFGASEEDETPVSEQQLTHLDSDAQMHSENSMLDGQHGFADTDMDEGWIDSGGWVDAPRYDDIVACKTCHNGDEATGNQIFLCDKCDEGVHQLCAVPPIRDEEIEQDPWYCRECQSKNTDIAMDGISGVKRKIDETDS</sequence>
<evidence type="ECO:0000256" key="1">
    <source>
        <dbReference type="ARBA" id="ARBA00004123"/>
    </source>
</evidence>
<evidence type="ECO:0000256" key="4">
    <source>
        <dbReference type="ARBA" id="ARBA00022833"/>
    </source>
</evidence>
<dbReference type="InterPro" id="IPR013083">
    <property type="entry name" value="Znf_RING/FYVE/PHD"/>
</dbReference>
<dbReference type="InterPro" id="IPR019787">
    <property type="entry name" value="Znf_PHD-finger"/>
</dbReference>
<organism evidence="8 9">
    <name type="scientific">Bifiguratus adelaidae</name>
    <dbReference type="NCBI Taxonomy" id="1938954"/>
    <lineage>
        <taxon>Eukaryota</taxon>
        <taxon>Fungi</taxon>
        <taxon>Fungi incertae sedis</taxon>
        <taxon>Mucoromycota</taxon>
        <taxon>Mucoromycotina</taxon>
        <taxon>Endogonomycetes</taxon>
        <taxon>Endogonales</taxon>
        <taxon>Endogonales incertae sedis</taxon>
        <taxon>Bifiguratus</taxon>
    </lineage>
</organism>
<evidence type="ECO:0000313" key="9">
    <source>
        <dbReference type="Proteomes" id="UP000242875"/>
    </source>
</evidence>
<dbReference type="PROSITE" id="PS50016">
    <property type="entry name" value="ZF_PHD_2"/>
    <property type="match status" value="1"/>
</dbReference>
<dbReference type="InterPro" id="IPR001965">
    <property type="entry name" value="Znf_PHD"/>
</dbReference>
<dbReference type="Gene3D" id="3.30.40.10">
    <property type="entry name" value="Zinc/RING finger domain, C3HC4 (zinc finger)"/>
    <property type="match status" value="1"/>
</dbReference>
<dbReference type="PANTHER" id="PTHR12628:SF10">
    <property type="entry name" value="HOMEOBOX DOMAIN-CONTAINING PROTEIN"/>
    <property type="match status" value="1"/>
</dbReference>
<dbReference type="Pfam" id="PF00628">
    <property type="entry name" value="PHD"/>
    <property type="match status" value="1"/>
</dbReference>
<feature type="domain" description="PHD-type" evidence="7">
    <location>
        <begin position="527"/>
        <end position="581"/>
    </location>
</feature>
<keyword evidence="9" id="KW-1185">Reference proteome</keyword>
<dbReference type="AlphaFoldDB" id="A0A261XYQ5"/>
<evidence type="ECO:0000256" key="3">
    <source>
        <dbReference type="ARBA" id="ARBA00022771"/>
    </source>
</evidence>
<dbReference type="EMBL" id="MVBO01000084">
    <property type="protein sequence ID" value="OZJ03461.1"/>
    <property type="molecule type" value="Genomic_DNA"/>
</dbReference>
<comment type="subcellular location">
    <subcellularLocation>
        <location evidence="1">Nucleus</location>
    </subcellularLocation>
</comment>
<dbReference type="GO" id="GO:0003677">
    <property type="term" value="F:DNA binding"/>
    <property type="evidence" value="ECO:0007669"/>
    <property type="project" value="TreeGrafter"/>
</dbReference>
<dbReference type="GO" id="GO:0008270">
    <property type="term" value="F:zinc ion binding"/>
    <property type="evidence" value="ECO:0007669"/>
    <property type="project" value="UniProtKB-KW"/>
</dbReference>
<dbReference type="GO" id="GO:0003682">
    <property type="term" value="F:chromatin binding"/>
    <property type="evidence" value="ECO:0007669"/>
    <property type="project" value="TreeGrafter"/>
</dbReference>
<dbReference type="InterPro" id="IPR011011">
    <property type="entry name" value="Znf_FYVE_PHD"/>
</dbReference>
<evidence type="ECO:0000256" key="5">
    <source>
        <dbReference type="ARBA" id="ARBA00023242"/>
    </source>
</evidence>
<name>A0A261XYQ5_9FUNG</name>
<protein>
    <recommendedName>
        <fullName evidence="7">PHD-type domain-containing protein</fullName>
    </recommendedName>
</protein>
<dbReference type="PROSITE" id="PS01359">
    <property type="entry name" value="ZF_PHD_1"/>
    <property type="match status" value="1"/>
</dbReference>